<evidence type="ECO:0000256" key="1">
    <source>
        <dbReference type="ARBA" id="ARBA00007625"/>
    </source>
</evidence>
<name>A0A1J4K738_9EUKA</name>
<keyword evidence="6" id="KW-1185">Reference proteome</keyword>
<organism evidence="5 6">
    <name type="scientific">Tritrichomonas foetus</name>
    <dbReference type="NCBI Taxonomy" id="1144522"/>
    <lineage>
        <taxon>Eukaryota</taxon>
        <taxon>Metamonada</taxon>
        <taxon>Parabasalia</taxon>
        <taxon>Tritrichomonadida</taxon>
        <taxon>Tritrichomonadidae</taxon>
        <taxon>Tritrichomonas</taxon>
    </lineage>
</organism>
<comment type="caution">
    <text evidence="5">The sequence shown here is derived from an EMBL/GenBank/DDBJ whole genome shotgun (WGS) entry which is preliminary data.</text>
</comment>
<keyword evidence="3" id="KW-0677">Repeat</keyword>
<reference evidence="5" key="1">
    <citation type="submission" date="2016-10" db="EMBL/GenBank/DDBJ databases">
        <authorList>
            <person name="Benchimol M."/>
            <person name="Almeida L.G."/>
            <person name="Vasconcelos A.T."/>
            <person name="Perreira-Neves A."/>
            <person name="Rosa I.A."/>
            <person name="Tasca T."/>
            <person name="Bogo M.R."/>
            <person name="de Souza W."/>
        </authorList>
    </citation>
    <scope>NUCLEOTIDE SEQUENCE [LARGE SCALE GENOMIC DNA]</scope>
    <source>
        <strain evidence="5">K</strain>
    </source>
</reference>
<feature type="repeat" description="WD" evidence="4">
    <location>
        <begin position="90"/>
        <end position="130"/>
    </location>
</feature>
<dbReference type="Proteomes" id="UP000179807">
    <property type="component" value="Unassembled WGS sequence"/>
</dbReference>
<comment type="similarity">
    <text evidence="1">Belongs to the WD repeat WDR55 family.</text>
</comment>
<gene>
    <name evidence="5" type="ORF">TRFO_24621</name>
</gene>
<dbReference type="SMART" id="SM00320">
    <property type="entry name" value="WD40"/>
    <property type="match status" value="3"/>
</dbReference>
<keyword evidence="2 4" id="KW-0853">WD repeat</keyword>
<dbReference type="InterPro" id="IPR050505">
    <property type="entry name" value="WDR55/POC1"/>
</dbReference>
<sequence length="328" mass="36868">MDPTFSYTSKDTLFSGALSPKLDRWSLGTISGDVYMFQKGIEEPQKITFSSGSVRSIEYDSKGENLISGDKSGNIFLTNIETLDNSVSIKRAHHDSIECIRFLSESVIVSGDTGGYLKIWDLRTTKATQTYRYEQDYISDIAVVNETSFVSTNGIGCANVIDSRSAKRKQYYVQEDDDFTTVAYMKFLNYAVIGSSKPKIYVTRYPSLDYICESPGNSKSPIVVMRSFDTERNRAVIAQDDGSVCILEISPNKSVVAFKAHKSDIIGGCLQGTTFMTWGNDSMAKIWDLSELSKMQIEKDKSKRKKGKKFKNMGVKVRDHQDNFFSNY</sequence>
<evidence type="ECO:0000313" key="6">
    <source>
        <dbReference type="Proteomes" id="UP000179807"/>
    </source>
</evidence>
<dbReference type="OrthoDB" id="2288928at2759"/>
<accession>A0A1J4K738</accession>
<dbReference type="PROSITE" id="PS50082">
    <property type="entry name" value="WD_REPEATS_2"/>
    <property type="match status" value="1"/>
</dbReference>
<dbReference type="PANTHER" id="PTHR44019">
    <property type="entry name" value="WD REPEAT-CONTAINING PROTEIN 55"/>
    <property type="match status" value="1"/>
</dbReference>
<evidence type="ECO:0000256" key="3">
    <source>
        <dbReference type="ARBA" id="ARBA00022737"/>
    </source>
</evidence>
<dbReference type="VEuPathDB" id="TrichDB:TRFO_24621"/>
<dbReference type="InterPro" id="IPR001680">
    <property type="entry name" value="WD40_rpt"/>
</dbReference>
<evidence type="ECO:0000313" key="5">
    <source>
        <dbReference type="EMBL" id="OHT07281.1"/>
    </source>
</evidence>
<dbReference type="Gene3D" id="2.130.10.10">
    <property type="entry name" value="YVTN repeat-like/Quinoprotein amine dehydrogenase"/>
    <property type="match status" value="1"/>
</dbReference>
<dbReference type="PANTHER" id="PTHR44019:SF20">
    <property type="entry name" value="WD REPEAT-CONTAINING PROTEIN 55"/>
    <property type="match status" value="1"/>
</dbReference>
<evidence type="ECO:0000256" key="2">
    <source>
        <dbReference type="ARBA" id="ARBA00022574"/>
    </source>
</evidence>
<dbReference type="RefSeq" id="XP_068360417.1">
    <property type="nucleotide sequence ID" value="XM_068503858.1"/>
</dbReference>
<evidence type="ECO:0000256" key="4">
    <source>
        <dbReference type="PROSITE-ProRule" id="PRU00221"/>
    </source>
</evidence>
<protein>
    <submittedName>
        <fullName evidence="5">Uncharacterized protein</fullName>
    </submittedName>
</protein>
<dbReference type="InterPro" id="IPR036322">
    <property type="entry name" value="WD40_repeat_dom_sf"/>
</dbReference>
<dbReference type="InterPro" id="IPR015943">
    <property type="entry name" value="WD40/YVTN_repeat-like_dom_sf"/>
</dbReference>
<dbReference type="AlphaFoldDB" id="A0A1J4K738"/>
<dbReference type="SUPFAM" id="SSF50978">
    <property type="entry name" value="WD40 repeat-like"/>
    <property type="match status" value="1"/>
</dbReference>
<proteinExistence type="inferred from homology"/>
<dbReference type="EMBL" id="MLAK01000702">
    <property type="protein sequence ID" value="OHT07281.1"/>
    <property type="molecule type" value="Genomic_DNA"/>
</dbReference>
<dbReference type="GeneID" id="94838562"/>